<dbReference type="EMBL" id="CP033219">
    <property type="protein sequence ID" value="AZV79881.1"/>
    <property type="molecule type" value="Genomic_DNA"/>
</dbReference>
<evidence type="ECO:0000313" key="3">
    <source>
        <dbReference type="EMBL" id="AZV79881.1"/>
    </source>
</evidence>
<name>A0A3T0N7D2_9RHOB</name>
<dbReference type="Gene3D" id="3.90.226.10">
    <property type="entry name" value="2-enoyl-CoA Hydratase, Chain A, domain 1"/>
    <property type="match status" value="1"/>
</dbReference>
<proteinExistence type="predicted"/>
<keyword evidence="4" id="KW-1185">Reference proteome</keyword>
<dbReference type="InterPro" id="IPR025582">
    <property type="entry name" value="YARHG_dom"/>
</dbReference>
<evidence type="ECO:0000259" key="2">
    <source>
        <dbReference type="SMART" id="SM01324"/>
    </source>
</evidence>
<dbReference type="SUPFAM" id="SSF52096">
    <property type="entry name" value="ClpP/crotonase"/>
    <property type="match status" value="1"/>
</dbReference>
<evidence type="ECO:0000256" key="1">
    <source>
        <dbReference type="SAM" id="SignalP"/>
    </source>
</evidence>
<evidence type="ECO:0000313" key="4">
    <source>
        <dbReference type="Proteomes" id="UP000283063"/>
    </source>
</evidence>
<gene>
    <name evidence="3" type="ORF">EBB79_19685</name>
</gene>
<dbReference type="KEGG" id="sedi:EBB79_19685"/>
<dbReference type="Proteomes" id="UP000283063">
    <property type="component" value="Chromosome"/>
</dbReference>
<dbReference type="SMART" id="SM01324">
    <property type="entry name" value="YARHG"/>
    <property type="match status" value="1"/>
</dbReference>
<dbReference type="AlphaFoldDB" id="A0A3T0N7D2"/>
<sequence>MSCHKMRHHLAAVLLVIAAPVGAAEFKVFPPAWDDPGFIALPFAAQRDSDPRSAECRILMTGQIKGDDLAKLQQITGMPWNGEGDAPAESHALEGATLCLDSPGGSIEVALKMAQHLLDSRSGIATKVLQNDLCVSACSAIFMAGSTFFEGESYETTLTRELQPGARLGVHAPSLQLSKSGSYSGEQISKSFNLALMAARQAFDFSNQTDSAGTPIIAPYVFARFLETPPEDMYFFDTVGDALLGGFDVSGYDARVRLDETLARTICDNVFMLDQGMFSWALGPTWKSGELLSAKETAQEFRRMFPDKGRGRWLAPVFEDSAFVDQAEIHNGHFYGRAAGYPTGYPYDVLDCMVRIEHAQPLGAFKVLQSLERSNDNDPIFWDIEVRVSPPPLSGGEQTPSEAWETAIAEDRISAGYSKYSWLIAYPFEMALADLPQPDTAPVAQQDAALSCDALWHRRNQLFYENGYCFGGTRGIATFGNDNCYTKEPDLSPAEADEIARIKQMERDQAC</sequence>
<organism evidence="3 4">
    <name type="scientific">Parasedimentitalea marina</name>
    <dbReference type="NCBI Taxonomy" id="2483033"/>
    <lineage>
        <taxon>Bacteria</taxon>
        <taxon>Pseudomonadati</taxon>
        <taxon>Pseudomonadota</taxon>
        <taxon>Alphaproteobacteria</taxon>
        <taxon>Rhodobacterales</taxon>
        <taxon>Paracoccaceae</taxon>
        <taxon>Parasedimentitalea</taxon>
    </lineage>
</organism>
<dbReference type="InterPro" id="IPR029045">
    <property type="entry name" value="ClpP/crotonase-like_dom_sf"/>
</dbReference>
<feature type="domain" description="YARHG" evidence="2">
    <location>
        <begin position="431"/>
        <end position="507"/>
    </location>
</feature>
<protein>
    <submittedName>
        <fullName evidence="3">YARHG domain-containing protein</fullName>
    </submittedName>
</protein>
<dbReference type="Pfam" id="PF13308">
    <property type="entry name" value="YARHG"/>
    <property type="match status" value="1"/>
</dbReference>
<keyword evidence="1" id="KW-0732">Signal</keyword>
<dbReference type="OrthoDB" id="7666530at2"/>
<reference evidence="3 4" key="1">
    <citation type="submission" date="2018-10" db="EMBL/GenBank/DDBJ databases">
        <title>Parasedimentitalea marina sp. nov., a psychrophilic bacterium isolated from deep seawater of the New Britain Trench.</title>
        <authorList>
            <person name="Cao J."/>
        </authorList>
    </citation>
    <scope>NUCLEOTIDE SEQUENCE [LARGE SCALE GENOMIC DNA]</scope>
    <source>
        <strain evidence="3 4">W43</strain>
    </source>
</reference>
<accession>A0A3T0N7D2</accession>
<feature type="signal peptide" evidence="1">
    <location>
        <begin position="1"/>
        <end position="23"/>
    </location>
</feature>
<dbReference type="RefSeq" id="WP_127750470.1">
    <property type="nucleotide sequence ID" value="NZ_CP033219.1"/>
</dbReference>
<feature type="chain" id="PRO_5019112822" evidence="1">
    <location>
        <begin position="24"/>
        <end position="511"/>
    </location>
</feature>